<dbReference type="Proteomes" id="UP000655044">
    <property type="component" value="Unassembled WGS sequence"/>
</dbReference>
<name>A0A8J3WGA4_PLARO</name>
<dbReference type="Pfam" id="PF09969">
    <property type="entry name" value="DUF2203"/>
    <property type="match status" value="1"/>
</dbReference>
<dbReference type="EMBL" id="BOOI01000061">
    <property type="protein sequence ID" value="GIH87542.1"/>
    <property type="molecule type" value="Genomic_DNA"/>
</dbReference>
<proteinExistence type="predicted"/>
<dbReference type="PIRSF" id="PIRSF016498">
    <property type="entry name" value="UCP016498"/>
    <property type="match status" value="1"/>
</dbReference>
<keyword evidence="2" id="KW-1185">Reference proteome</keyword>
<comment type="caution">
    <text evidence="1">The sequence shown here is derived from an EMBL/GenBank/DDBJ whole genome shotgun (WGS) entry which is preliminary data.</text>
</comment>
<sequence length="142" mass="16152">MKYAERWWGDLRPGASRRYGAGVDRIFTVEEARAMMPAVRERADEFVRMRGDLAELAQDLRDRGESERGGLPEVKALEARLDEILGWFSAHGIEVKGIAPLLVDFPSVLDGISVRLCWLEGDRELGWYHRDELGFAGRRPLP</sequence>
<protein>
    <recommendedName>
        <fullName evidence="3">DUF2203 domain-containing protein</fullName>
    </recommendedName>
</protein>
<evidence type="ECO:0008006" key="3">
    <source>
        <dbReference type="Google" id="ProtNLM"/>
    </source>
</evidence>
<evidence type="ECO:0000313" key="1">
    <source>
        <dbReference type="EMBL" id="GIH87542.1"/>
    </source>
</evidence>
<dbReference type="AlphaFoldDB" id="A0A8J3WGA4"/>
<accession>A0A8J3WGA4</accession>
<reference evidence="1" key="1">
    <citation type="submission" date="2021-01" db="EMBL/GenBank/DDBJ databases">
        <title>Whole genome shotgun sequence of Planobispora rosea NBRC 15558.</title>
        <authorList>
            <person name="Komaki H."/>
            <person name="Tamura T."/>
        </authorList>
    </citation>
    <scope>NUCLEOTIDE SEQUENCE</scope>
    <source>
        <strain evidence="1">NBRC 15558</strain>
    </source>
</reference>
<evidence type="ECO:0000313" key="2">
    <source>
        <dbReference type="Proteomes" id="UP000655044"/>
    </source>
</evidence>
<gene>
    <name evidence="1" type="ORF">Pro02_59500</name>
</gene>
<dbReference type="InterPro" id="IPR018699">
    <property type="entry name" value="DUF2203"/>
</dbReference>
<organism evidence="1 2">
    <name type="scientific">Planobispora rosea</name>
    <dbReference type="NCBI Taxonomy" id="35762"/>
    <lineage>
        <taxon>Bacteria</taxon>
        <taxon>Bacillati</taxon>
        <taxon>Actinomycetota</taxon>
        <taxon>Actinomycetes</taxon>
        <taxon>Streptosporangiales</taxon>
        <taxon>Streptosporangiaceae</taxon>
        <taxon>Planobispora</taxon>
    </lineage>
</organism>